<evidence type="ECO:0000256" key="1">
    <source>
        <dbReference type="ARBA" id="ARBA00004479"/>
    </source>
</evidence>
<evidence type="ECO:0000313" key="16">
    <source>
        <dbReference type="Proteomes" id="UP001085076"/>
    </source>
</evidence>
<dbReference type="AlphaFoldDB" id="A0A9D5CJP2"/>
<feature type="chain" id="PRO_5039599253" description="Phytocyanin domain-containing protein" evidence="13">
    <location>
        <begin position="18"/>
        <end position="161"/>
    </location>
</feature>
<evidence type="ECO:0000256" key="4">
    <source>
        <dbReference type="ARBA" id="ARBA00022723"/>
    </source>
</evidence>
<keyword evidence="11" id="KW-0325">Glycoprotein</keyword>
<feature type="transmembrane region" description="Helical" evidence="12">
    <location>
        <begin position="137"/>
        <end position="157"/>
    </location>
</feature>
<evidence type="ECO:0000256" key="11">
    <source>
        <dbReference type="ARBA" id="ARBA00023180"/>
    </source>
</evidence>
<organism evidence="15 16">
    <name type="scientific">Dioscorea zingiberensis</name>
    <dbReference type="NCBI Taxonomy" id="325984"/>
    <lineage>
        <taxon>Eukaryota</taxon>
        <taxon>Viridiplantae</taxon>
        <taxon>Streptophyta</taxon>
        <taxon>Embryophyta</taxon>
        <taxon>Tracheophyta</taxon>
        <taxon>Spermatophyta</taxon>
        <taxon>Magnoliopsida</taxon>
        <taxon>Liliopsida</taxon>
        <taxon>Dioscoreales</taxon>
        <taxon>Dioscoreaceae</taxon>
        <taxon>Dioscorea</taxon>
    </lineage>
</organism>
<dbReference type="SUPFAM" id="SSF49503">
    <property type="entry name" value="Cupredoxins"/>
    <property type="match status" value="1"/>
</dbReference>
<name>A0A9D5CJP2_9LILI</name>
<evidence type="ECO:0000256" key="8">
    <source>
        <dbReference type="ARBA" id="ARBA00023008"/>
    </source>
</evidence>
<comment type="caution">
    <text evidence="15">The sequence shown here is derived from an EMBL/GenBank/DDBJ whole genome shotgun (WGS) entry which is preliminary data.</text>
</comment>
<keyword evidence="6" id="KW-0249">Electron transport</keyword>
<dbReference type="Gene3D" id="2.60.40.420">
    <property type="entry name" value="Cupredoxins - blue copper proteins"/>
    <property type="match status" value="1"/>
</dbReference>
<evidence type="ECO:0000256" key="2">
    <source>
        <dbReference type="ARBA" id="ARBA00022448"/>
    </source>
</evidence>
<keyword evidence="8" id="KW-0186">Copper</keyword>
<dbReference type="FunFam" id="2.60.40.420:FF:000067">
    <property type="entry name" value="Cupredoxin superfamily protein"/>
    <property type="match status" value="1"/>
</dbReference>
<accession>A0A9D5CJP2</accession>
<keyword evidence="4" id="KW-0479">Metal-binding</keyword>
<sequence>MTIFCGSILMFPDLAFGKEYVVGDEKGWRTGVDYAAWAAGKEFFVGDKLVFIYTTPNHDVYKVGNPNFETCTVPEGTTPMITGADVLTLTSPGKKWYMCGQDGHCSAGQKLAITVQSQGPVPSPIPGAPDNSSASGLSSYCVTVVLLHVVVILLVAMRPFT</sequence>
<feature type="signal peptide" evidence="13">
    <location>
        <begin position="1"/>
        <end position="17"/>
    </location>
</feature>
<dbReference type="GO" id="GO:0009610">
    <property type="term" value="P:response to symbiotic fungus"/>
    <property type="evidence" value="ECO:0007669"/>
    <property type="project" value="UniProtKB-ARBA"/>
</dbReference>
<dbReference type="GO" id="GO:0009055">
    <property type="term" value="F:electron transfer activity"/>
    <property type="evidence" value="ECO:0007669"/>
    <property type="project" value="InterPro"/>
</dbReference>
<dbReference type="InterPro" id="IPR039391">
    <property type="entry name" value="Phytocyanin-like"/>
</dbReference>
<dbReference type="PANTHER" id="PTHR33021">
    <property type="entry name" value="BLUE COPPER PROTEIN"/>
    <property type="match status" value="1"/>
</dbReference>
<keyword evidence="2" id="KW-0813">Transport</keyword>
<keyword evidence="3 12" id="KW-0812">Transmembrane</keyword>
<dbReference type="GO" id="GO:0046872">
    <property type="term" value="F:metal ion binding"/>
    <property type="evidence" value="ECO:0007669"/>
    <property type="project" value="UniProtKB-KW"/>
</dbReference>
<feature type="domain" description="Phytocyanin" evidence="14">
    <location>
        <begin position="18"/>
        <end position="117"/>
    </location>
</feature>
<comment type="subcellular location">
    <subcellularLocation>
        <location evidence="1">Membrane</location>
        <topology evidence="1">Single-pass type I membrane protein</topology>
    </subcellularLocation>
</comment>
<evidence type="ECO:0000256" key="5">
    <source>
        <dbReference type="ARBA" id="ARBA00022729"/>
    </source>
</evidence>
<dbReference type="InterPro" id="IPR008972">
    <property type="entry name" value="Cupredoxin"/>
</dbReference>
<dbReference type="PROSITE" id="PS51485">
    <property type="entry name" value="PHYTOCYANIN"/>
    <property type="match status" value="1"/>
</dbReference>
<dbReference type="InterPro" id="IPR003245">
    <property type="entry name" value="Phytocyanin_dom"/>
</dbReference>
<keyword evidence="9 12" id="KW-0472">Membrane</keyword>
<keyword evidence="5 13" id="KW-0732">Signal</keyword>
<proteinExistence type="predicted"/>
<evidence type="ECO:0000313" key="15">
    <source>
        <dbReference type="EMBL" id="KAJ0974139.1"/>
    </source>
</evidence>
<dbReference type="OrthoDB" id="687943at2759"/>
<evidence type="ECO:0000256" key="3">
    <source>
        <dbReference type="ARBA" id="ARBA00022692"/>
    </source>
</evidence>
<evidence type="ECO:0000256" key="12">
    <source>
        <dbReference type="SAM" id="Phobius"/>
    </source>
</evidence>
<dbReference type="EMBL" id="JAGGNH010000004">
    <property type="protein sequence ID" value="KAJ0974139.1"/>
    <property type="molecule type" value="Genomic_DNA"/>
</dbReference>
<evidence type="ECO:0000256" key="13">
    <source>
        <dbReference type="SAM" id="SignalP"/>
    </source>
</evidence>
<protein>
    <recommendedName>
        <fullName evidence="14">Phytocyanin domain-containing protein</fullName>
    </recommendedName>
</protein>
<reference evidence="15" key="1">
    <citation type="submission" date="2021-03" db="EMBL/GenBank/DDBJ databases">
        <authorList>
            <person name="Li Z."/>
            <person name="Yang C."/>
        </authorList>
    </citation>
    <scope>NUCLEOTIDE SEQUENCE</scope>
    <source>
        <strain evidence="15">Dzin_1.0</strain>
        <tissue evidence="15">Leaf</tissue>
    </source>
</reference>
<dbReference type="PANTHER" id="PTHR33021:SF533">
    <property type="entry name" value="PHYTOCYANIN DOMAIN-CONTAINING PROTEIN"/>
    <property type="match status" value="1"/>
</dbReference>
<evidence type="ECO:0000256" key="10">
    <source>
        <dbReference type="ARBA" id="ARBA00023157"/>
    </source>
</evidence>
<dbReference type="CDD" id="cd04216">
    <property type="entry name" value="Phytocyanin"/>
    <property type="match status" value="1"/>
</dbReference>
<evidence type="ECO:0000256" key="9">
    <source>
        <dbReference type="ARBA" id="ARBA00023136"/>
    </source>
</evidence>
<keyword evidence="16" id="KW-1185">Reference proteome</keyword>
<dbReference type="Proteomes" id="UP001085076">
    <property type="component" value="Miscellaneous, Linkage group lg04"/>
</dbReference>
<reference evidence="15" key="2">
    <citation type="journal article" date="2022" name="Hortic Res">
        <title>The genome of Dioscorea zingiberensis sheds light on the biosynthesis, origin and evolution of the medicinally important diosgenin saponins.</title>
        <authorList>
            <person name="Li Y."/>
            <person name="Tan C."/>
            <person name="Li Z."/>
            <person name="Guo J."/>
            <person name="Li S."/>
            <person name="Chen X."/>
            <person name="Wang C."/>
            <person name="Dai X."/>
            <person name="Yang H."/>
            <person name="Song W."/>
            <person name="Hou L."/>
            <person name="Xu J."/>
            <person name="Tong Z."/>
            <person name="Xu A."/>
            <person name="Yuan X."/>
            <person name="Wang W."/>
            <person name="Yang Q."/>
            <person name="Chen L."/>
            <person name="Sun Z."/>
            <person name="Wang K."/>
            <person name="Pan B."/>
            <person name="Chen J."/>
            <person name="Bao Y."/>
            <person name="Liu F."/>
            <person name="Qi X."/>
            <person name="Gang D.R."/>
            <person name="Wen J."/>
            <person name="Li J."/>
        </authorList>
    </citation>
    <scope>NUCLEOTIDE SEQUENCE</scope>
    <source>
        <strain evidence="15">Dzin_1.0</strain>
    </source>
</reference>
<evidence type="ECO:0000259" key="14">
    <source>
        <dbReference type="PROSITE" id="PS51485"/>
    </source>
</evidence>
<evidence type="ECO:0000256" key="6">
    <source>
        <dbReference type="ARBA" id="ARBA00022982"/>
    </source>
</evidence>
<keyword evidence="7 12" id="KW-1133">Transmembrane helix</keyword>
<keyword evidence="10" id="KW-1015">Disulfide bond</keyword>
<gene>
    <name evidence="15" type="ORF">J5N97_016104</name>
</gene>
<evidence type="ECO:0000256" key="7">
    <source>
        <dbReference type="ARBA" id="ARBA00022989"/>
    </source>
</evidence>
<dbReference type="Pfam" id="PF02298">
    <property type="entry name" value="Cu_bind_like"/>
    <property type="match status" value="1"/>
</dbReference>
<dbReference type="GO" id="GO:0005886">
    <property type="term" value="C:plasma membrane"/>
    <property type="evidence" value="ECO:0007669"/>
    <property type="project" value="TreeGrafter"/>
</dbReference>